<keyword evidence="1" id="KW-0472">Membrane</keyword>
<reference evidence="3" key="1">
    <citation type="submission" date="2016-11" db="EMBL/GenBank/DDBJ databases">
        <authorList>
            <person name="Varghese N."/>
            <person name="Submissions S."/>
        </authorList>
    </citation>
    <scope>NUCLEOTIDE SEQUENCE [LARGE SCALE GENOMIC DNA]</scope>
    <source>
        <strain evidence="3">DSM 3071</strain>
    </source>
</reference>
<evidence type="ECO:0000256" key="1">
    <source>
        <dbReference type="SAM" id="Phobius"/>
    </source>
</evidence>
<keyword evidence="1" id="KW-0812">Transmembrane</keyword>
<dbReference type="AlphaFoldDB" id="A0A1M6DB91"/>
<dbReference type="STRING" id="1121131.SAMN02745229_03496"/>
<keyword evidence="1" id="KW-1133">Transmembrane helix</keyword>
<keyword evidence="3" id="KW-1185">Reference proteome</keyword>
<feature type="transmembrane region" description="Helical" evidence="1">
    <location>
        <begin position="36"/>
        <end position="55"/>
    </location>
</feature>
<accession>A0A1M6DB91</accession>
<protein>
    <submittedName>
        <fullName evidence="2">N-acetylmuramoyl-L-alanine amidase</fullName>
    </submittedName>
</protein>
<dbReference type="Proteomes" id="UP000184278">
    <property type="component" value="Unassembled WGS sequence"/>
</dbReference>
<dbReference type="OrthoDB" id="43070at2"/>
<proteinExistence type="predicted"/>
<sequence>MTEDMEKDTELGAGELAIWQKERRDKLYAALMKKTAVVAVLFSVITLSFMIAYLSTRSVVLEDKMQVTEAATVSKQYALLDKAFKMSLSKEGDSIKFSLPQGTKSEDITIENRVTTCQLIIKVADGDGFYTKDSTIKASPNVTGCLCVPQSDGTSSLEFQLDDIYEYTSTLDNGTLTVSFVNPHEMYDRIIVIDPILSDKVNAGDMADDISLYEALALKDRLEKDGIKAYLSRTDSSEMELVDKKVFIRELSPDLVICIDCGADTNVYFNDALYLRDYGNDDFARQVLADISYEIAGTGHTDSIQALSLSERPYELMKVLDAPSVLVTVPKAPAVSDGVSEASADYSYQDHIVTGLYKAVMYAYADMDK</sequence>
<dbReference type="Gene3D" id="3.40.630.40">
    <property type="entry name" value="Zn-dependent exopeptidases"/>
    <property type="match status" value="1"/>
</dbReference>
<evidence type="ECO:0000313" key="2">
    <source>
        <dbReference type="EMBL" id="SHI70522.1"/>
    </source>
</evidence>
<organism evidence="2 3">
    <name type="scientific">Butyrivibrio fibrisolvens DSM 3071</name>
    <dbReference type="NCBI Taxonomy" id="1121131"/>
    <lineage>
        <taxon>Bacteria</taxon>
        <taxon>Bacillati</taxon>
        <taxon>Bacillota</taxon>
        <taxon>Clostridia</taxon>
        <taxon>Lachnospirales</taxon>
        <taxon>Lachnospiraceae</taxon>
        <taxon>Butyrivibrio</taxon>
    </lineage>
</organism>
<gene>
    <name evidence="2" type="ORF">SAMN02745229_03496</name>
</gene>
<name>A0A1M6DB91_BUTFI</name>
<dbReference type="EMBL" id="FQXK01000037">
    <property type="protein sequence ID" value="SHI70522.1"/>
    <property type="molecule type" value="Genomic_DNA"/>
</dbReference>
<evidence type="ECO:0000313" key="3">
    <source>
        <dbReference type="Proteomes" id="UP000184278"/>
    </source>
</evidence>